<dbReference type="GeneID" id="123047459"/>
<dbReference type="AlphaFoldDB" id="A0A3B6CIY9"/>
<dbReference type="EnsemblPlants" id="TraesCS2B02G599100.1">
    <property type="protein sequence ID" value="TraesCS2B02G599100.1"/>
    <property type="gene ID" value="TraesCS2B02G599100"/>
</dbReference>
<accession>A0A3B6CIY9</accession>
<gene>
    <name evidence="3" type="primary">LOC123047459</name>
</gene>
<dbReference type="InterPro" id="IPR032675">
    <property type="entry name" value="LRR_dom_sf"/>
</dbReference>
<dbReference type="InterPro" id="IPR001810">
    <property type="entry name" value="F-box_dom"/>
</dbReference>
<dbReference type="Gramene" id="TraesNOR2B03G01085260.1">
    <property type="protein sequence ID" value="TraesNOR2B03G01085260.1"/>
    <property type="gene ID" value="TraesNOR2B03G01085260"/>
</dbReference>
<organism evidence="3">
    <name type="scientific">Triticum aestivum</name>
    <name type="common">Wheat</name>
    <dbReference type="NCBI Taxonomy" id="4565"/>
    <lineage>
        <taxon>Eukaryota</taxon>
        <taxon>Viridiplantae</taxon>
        <taxon>Streptophyta</taxon>
        <taxon>Embryophyta</taxon>
        <taxon>Tracheophyta</taxon>
        <taxon>Spermatophyta</taxon>
        <taxon>Magnoliopsida</taxon>
        <taxon>Liliopsida</taxon>
        <taxon>Poales</taxon>
        <taxon>Poaceae</taxon>
        <taxon>BOP clade</taxon>
        <taxon>Pooideae</taxon>
        <taxon>Triticodae</taxon>
        <taxon>Triticeae</taxon>
        <taxon>Triticinae</taxon>
        <taxon>Triticum</taxon>
    </lineage>
</organism>
<dbReference type="CDD" id="cd22160">
    <property type="entry name" value="F-box_AtFBL13-like"/>
    <property type="match status" value="1"/>
</dbReference>
<feature type="region of interest" description="Disordered" evidence="1">
    <location>
        <begin position="329"/>
        <end position="361"/>
    </location>
</feature>
<proteinExistence type="predicted"/>
<dbReference type="STRING" id="4565.A0A3B6CIY9"/>
<keyword evidence="4" id="KW-1185">Reference proteome</keyword>
<dbReference type="Gene3D" id="3.80.10.10">
    <property type="entry name" value="Ribonuclease Inhibitor"/>
    <property type="match status" value="1"/>
</dbReference>
<dbReference type="SMART" id="SM00256">
    <property type="entry name" value="FBOX"/>
    <property type="match status" value="1"/>
</dbReference>
<protein>
    <recommendedName>
        <fullName evidence="2">F-box domain-containing protein</fullName>
    </recommendedName>
</protein>
<dbReference type="OMA" id="ICENCSV"/>
<dbReference type="Gene3D" id="1.20.1280.50">
    <property type="match status" value="1"/>
</dbReference>
<dbReference type="Proteomes" id="UP000019116">
    <property type="component" value="Chromosome 2B"/>
</dbReference>
<name>A0A3B6CIY9_WHEAT</name>
<feature type="domain" description="F-box" evidence="2">
    <location>
        <begin position="27"/>
        <end position="66"/>
    </location>
</feature>
<dbReference type="SUPFAM" id="SSF52058">
    <property type="entry name" value="L domain-like"/>
    <property type="match status" value="1"/>
</dbReference>
<reference evidence="3" key="1">
    <citation type="submission" date="2018-08" db="EMBL/GenBank/DDBJ databases">
        <authorList>
            <person name="Rossello M."/>
        </authorList>
    </citation>
    <scope>NUCLEOTIDE SEQUENCE [LARGE SCALE GENOMIC DNA]</scope>
    <source>
        <strain evidence="3">cv. Chinese Spring</strain>
    </source>
</reference>
<dbReference type="PaxDb" id="4565-Traes_2BL_57C499CED.1"/>
<evidence type="ECO:0000256" key="1">
    <source>
        <dbReference type="SAM" id="MobiDB-lite"/>
    </source>
</evidence>
<evidence type="ECO:0000313" key="4">
    <source>
        <dbReference type="Proteomes" id="UP000019116"/>
    </source>
</evidence>
<sequence length="389" mass="43287">MSASTSIPCGSKSAGGNGNGVDRLSSLSDDLLHHVMSFLPMPEVVHTSLLSPRWRFLWCSTPFIRIDSEDFMDQCKLEKFGDRLLLLRDGTISLDEARIHAYRADSATCSAWIRHAIMHKVRLLHISGFLRLDSTATFPSRHLKIIRLQSVTLKHGLFRPLNYDCPVLEHLELELCSVCDHEEISSSSVKVLDVSHCLIISSLLICARNLTHLSILHPYAGAIVTRGLSSLVTALINLRPKSFHHMGTVMDHHLLDGLPHATTLELHAPLHERAFEGGMLTCPAFSNLTSLVLGDWVMTADFYPLHRILQLSDKLKDLTLKLEMRNAAHAKPCRQQGERRRRPQAATLASRGSKSTAGKNIRGSMSWCRRCCSLPAMRRSASSVGPDPC</sequence>
<dbReference type="Pfam" id="PF00646">
    <property type="entry name" value="F-box"/>
    <property type="match status" value="1"/>
</dbReference>
<dbReference type="Gramene" id="TraesCAD_scaffold_052906_01G000400.1">
    <property type="protein sequence ID" value="TraesCAD_scaffold_052906_01G000400.1"/>
    <property type="gene ID" value="TraesCAD_scaffold_052906_01G000400"/>
</dbReference>
<evidence type="ECO:0000259" key="2">
    <source>
        <dbReference type="SMART" id="SM00256"/>
    </source>
</evidence>
<dbReference type="InterPro" id="IPR036047">
    <property type="entry name" value="F-box-like_dom_sf"/>
</dbReference>
<dbReference type="RefSeq" id="XP_044326952.1">
    <property type="nucleotide sequence ID" value="XM_044471017.1"/>
</dbReference>
<dbReference type="OrthoDB" id="677997at2759"/>
<dbReference type="InterPro" id="IPR053197">
    <property type="entry name" value="F-box_SCFL_complex_component"/>
</dbReference>
<dbReference type="SUPFAM" id="SSF81383">
    <property type="entry name" value="F-box domain"/>
    <property type="match status" value="1"/>
</dbReference>
<dbReference type="PANTHER" id="PTHR34223:SF28">
    <property type="entry name" value="OS09G0548034 PROTEIN"/>
    <property type="match status" value="1"/>
</dbReference>
<dbReference type="Gramene" id="TraesCS2B03G1498300.1">
    <property type="protein sequence ID" value="TraesCS2B03G1498300.1.CDS"/>
    <property type="gene ID" value="TraesCS2B03G1498300"/>
</dbReference>
<dbReference type="InterPro" id="IPR053781">
    <property type="entry name" value="F-box_AtFBL13-like"/>
</dbReference>
<reference evidence="3" key="2">
    <citation type="submission" date="2018-10" db="UniProtKB">
        <authorList>
            <consortium name="EnsemblPlants"/>
        </authorList>
    </citation>
    <scope>IDENTIFICATION</scope>
</reference>
<dbReference type="PANTHER" id="PTHR34223">
    <property type="entry name" value="OS11G0201299 PROTEIN"/>
    <property type="match status" value="1"/>
</dbReference>
<dbReference type="Gramene" id="TraesCS2B02G599100.1">
    <property type="protein sequence ID" value="TraesCS2B02G599100.1"/>
    <property type="gene ID" value="TraesCS2B02G599100"/>
</dbReference>
<evidence type="ECO:0000313" key="3">
    <source>
        <dbReference type="EnsemblPlants" id="TraesCS2B02G599100.1"/>
    </source>
</evidence>